<dbReference type="AlphaFoldDB" id="A0A512DQL4"/>
<gene>
    <name evidence="1" type="ORF">SAE02_28740</name>
</gene>
<keyword evidence="2" id="KW-1185">Reference proteome</keyword>
<reference evidence="1 2" key="1">
    <citation type="submission" date="2019-07" db="EMBL/GenBank/DDBJ databases">
        <title>Whole genome shotgun sequence of Skermanella aerolata NBRC 106429.</title>
        <authorList>
            <person name="Hosoyama A."/>
            <person name="Uohara A."/>
            <person name="Ohji S."/>
            <person name="Ichikawa N."/>
        </authorList>
    </citation>
    <scope>NUCLEOTIDE SEQUENCE [LARGE SCALE GENOMIC DNA]</scope>
    <source>
        <strain evidence="1 2">NBRC 106429</strain>
    </source>
</reference>
<comment type="caution">
    <text evidence="1">The sequence shown here is derived from an EMBL/GenBank/DDBJ whole genome shotgun (WGS) entry which is preliminary data.</text>
</comment>
<dbReference type="RefSeq" id="WP_147040459.1">
    <property type="nucleotide sequence ID" value="NZ_BJYZ01000012.1"/>
</dbReference>
<evidence type="ECO:0000313" key="2">
    <source>
        <dbReference type="Proteomes" id="UP000321523"/>
    </source>
</evidence>
<dbReference type="Proteomes" id="UP000321523">
    <property type="component" value="Unassembled WGS sequence"/>
</dbReference>
<name>A0A512DQL4_9PROT</name>
<organism evidence="1 2">
    <name type="scientific">Skermanella aerolata</name>
    <dbReference type="NCBI Taxonomy" id="393310"/>
    <lineage>
        <taxon>Bacteria</taxon>
        <taxon>Pseudomonadati</taxon>
        <taxon>Pseudomonadota</taxon>
        <taxon>Alphaproteobacteria</taxon>
        <taxon>Rhodospirillales</taxon>
        <taxon>Azospirillaceae</taxon>
        <taxon>Skermanella</taxon>
    </lineage>
</organism>
<protein>
    <submittedName>
        <fullName evidence="1">Uncharacterized protein</fullName>
    </submittedName>
</protein>
<dbReference type="OrthoDB" id="10011820at2"/>
<accession>A0A512DQL4</accession>
<dbReference type="EMBL" id="BJYZ01000012">
    <property type="protein sequence ID" value="GEO38726.1"/>
    <property type="molecule type" value="Genomic_DNA"/>
</dbReference>
<sequence>MDFVEYAQDSAFWLKRIFNAEWRNIQTSMQSANADDLSFDICQAAQAMEVADQVLRHLTANPTTRLLDLPILAMTAHIFGIMSARPLICRHASASYVDYVNITFAAISAFNRLGLGSFLSIDPLILRRFIMTFHGRATWPEPFVGDLHPDIERDLSAMLFFFEAYMRRGIWVPYKFRNPGLSHRFH</sequence>
<proteinExistence type="predicted"/>
<evidence type="ECO:0000313" key="1">
    <source>
        <dbReference type="EMBL" id="GEO38726.1"/>
    </source>
</evidence>